<dbReference type="AlphaFoldDB" id="A0A517L081"/>
<keyword evidence="2" id="KW-0479">Metal-binding</keyword>
<dbReference type="GO" id="GO:0008270">
    <property type="term" value="F:zinc ion binding"/>
    <property type="evidence" value="ECO:0007669"/>
    <property type="project" value="InterPro"/>
</dbReference>
<dbReference type="InterPro" id="IPR007219">
    <property type="entry name" value="XnlR_reg_dom"/>
</dbReference>
<dbReference type="PROSITE" id="PS00463">
    <property type="entry name" value="ZN2_CY6_FUNGAL_1"/>
    <property type="match status" value="1"/>
</dbReference>
<dbReference type="CDD" id="cd00067">
    <property type="entry name" value="GAL4"/>
    <property type="match status" value="1"/>
</dbReference>
<name>A0A517L081_9PEZI</name>
<organism evidence="5 6">
    <name type="scientific">Venturia effusa</name>
    <dbReference type="NCBI Taxonomy" id="50376"/>
    <lineage>
        <taxon>Eukaryota</taxon>
        <taxon>Fungi</taxon>
        <taxon>Dikarya</taxon>
        <taxon>Ascomycota</taxon>
        <taxon>Pezizomycotina</taxon>
        <taxon>Dothideomycetes</taxon>
        <taxon>Pleosporomycetidae</taxon>
        <taxon>Venturiales</taxon>
        <taxon>Venturiaceae</taxon>
        <taxon>Venturia</taxon>
    </lineage>
</organism>
<keyword evidence="6" id="KW-1185">Reference proteome</keyword>
<dbReference type="InterPro" id="IPR036864">
    <property type="entry name" value="Zn2-C6_fun-type_DNA-bd_sf"/>
</dbReference>
<dbReference type="SMART" id="SM00066">
    <property type="entry name" value="GAL4"/>
    <property type="match status" value="1"/>
</dbReference>
<evidence type="ECO:0000313" key="5">
    <source>
        <dbReference type="EMBL" id="QDS69054.1"/>
    </source>
</evidence>
<dbReference type="PROSITE" id="PS50048">
    <property type="entry name" value="ZN2_CY6_FUNGAL_2"/>
    <property type="match status" value="1"/>
</dbReference>
<reference evidence="5 6" key="1">
    <citation type="submission" date="2019-07" db="EMBL/GenBank/DDBJ databases">
        <title>Finished genome of Venturia effusa.</title>
        <authorList>
            <person name="Young C.A."/>
            <person name="Cox M.P."/>
            <person name="Ganley A.R.D."/>
            <person name="David W.J."/>
        </authorList>
    </citation>
    <scope>NUCLEOTIDE SEQUENCE [LARGE SCALE GENOMIC DNA]</scope>
    <source>
        <strain evidence="6">albino</strain>
    </source>
</reference>
<protein>
    <recommendedName>
        <fullName evidence="4">Zn(2)-C6 fungal-type domain-containing protein</fullName>
    </recommendedName>
</protein>
<dbReference type="Pfam" id="PF00172">
    <property type="entry name" value="Zn_clus"/>
    <property type="match status" value="1"/>
</dbReference>
<dbReference type="Proteomes" id="UP000316270">
    <property type="component" value="Chromosome 2"/>
</dbReference>
<dbReference type="Pfam" id="PF04082">
    <property type="entry name" value="Fungal_trans"/>
    <property type="match status" value="1"/>
</dbReference>
<accession>A0A517L081</accession>
<sequence>MSSRGPRFRRNGKLFACEPCRKQKIRCDHELPVCGRCRKRNADLQCVYHPAPLSGQSSTTSTPASNWRNASIATASGTLTSLSPISPATSSALDSTAVAPQAQAPGFLGSVSFSEVFKASGHSSDNVWLGPLANMKQTLSTSFFYTLSRERVEDGAKILGLLSDPAYVLRTIRNFYAVSQIVSAPFITLKKSIEAITVTLRDEYPTDAKRLVLSEKIFTQTFVPLVLDENTTAENLHESFTGPKLRWEILGVIFTYLSLGTLMDSSDPNSRERQLYTRELTHASNLCVGFCDRAESLNDVLTWLLHANAILLTFQYGDTSHLAWRRMGDLASTIFAIGLHQDPGSQPTLPFFLVELRRRSFANSYSTDKALSTFFGRPPRISMRYCSVKAPYDLTDEELIAPVELRDRAIARLDQDGWNTYGKLGRQTWARIKLLVNSIREDTLELSLAPPGSYEDPKRKAQDTLDRGEKVWKSIPDFARYDESCWSTDLPANHCFTLLYYYLHITYSEFLLFRILARHGGATWDAVYQSAIKLLNGVLNIAKHRDRFNDVSRDFSWVSIFYGLPSAGLLAIELLRQQQHRSVNINLPRSEIIRNISVFISSLDWVAREDDGNYLFCQGARQMLEKILDAILDARPEETALPTQTAPTDPIMWVEELFNDGWMASGPFVDSIGAESAPAWELPGNWPFEF</sequence>
<dbReference type="InterPro" id="IPR050613">
    <property type="entry name" value="Sec_Metabolite_Reg"/>
</dbReference>
<dbReference type="CDD" id="cd12148">
    <property type="entry name" value="fungal_TF_MHR"/>
    <property type="match status" value="1"/>
</dbReference>
<evidence type="ECO:0000259" key="4">
    <source>
        <dbReference type="PROSITE" id="PS50048"/>
    </source>
</evidence>
<evidence type="ECO:0000313" key="6">
    <source>
        <dbReference type="Proteomes" id="UP000316270"/>
    </source>
</evidence>
<dbReference type="PANTHER" id="PTHR31001">
    <property type="entry name" value="UNCHARACTERIZED TRANSCRIPTIONAL REGULATORY PROTEIN"/>
    <property type="match status" value="1"/>
</dbReference>
<dbReference type="GO" id="GO:0006351">
    <property type="term" value="P:DNA-templated transcription"/>
    <property type="evidence" value="ECO:0007669"/>
    <property type="project" value="InterPro"/>
</dbReference>
<dbReference type="InterPro" id="IPR001138">
    <property type="entry name" value="Zn2Cys6_DnaBD"/>
</dbReference>
<dbReference type="Gene3D" id="4.10.240.10">
    <property type="entry name" value="Zn(2)-C6 fungal-type DNA-binding domain"/>
    <property type="match status" value="1"/>
</dbReference>
<dbReference type="SUPFAM" id="SSF57701">
    <property type="entry name" value="Zn2/Cys6 DNA-binding domain"/>
    <property type="match status" value="1"/>
</dbReference>
<dbReference type="EMBL" id="CP042186">
    <property type="protein sequence ID" value="QDS69054.1"/>
    <property type="molecule type" value="Genomic_DNA"/>
</dbReference>
<dbReference type="GO" id="GO:0000981">
    <property type="term" value="F:DNA-binding transcription factor activity, RNA polymerase II-specific"/>
    <property type="evidence" value="ECO:0007669"/>
    <property type="project" value="InterPro"/>
</dbReference>
<dbReference type="STRING" id="50376.A0A517L081"/>
<gene>
    <name evidence="5" type="ORF">FKW77_009831</name>
</gene>
<dbReference type="OrthoDB" id="4898680at2759"/>
<feature type="domain" description="Zn(2)-C6 fungal-type" evidence="4">
    <location>
        <begin position="16"/>
        <end position="48"/>
    </location>
</feature>
<dbReference type="GO" id="GO:0003677">
    <property type="term" value="F:DNA binding"/>
    <property type="evidence" value="ECO:0007669"/>
    <property type="project" value="InterPro"/>
</dbReference>
<evidence type="ECO:0000256" key="1">
    <source>
        <dbReference type="ARBA" id="ARBA00004123"/>
    </source>
</evidence>
<comment type="subcellular location">
    <subcellularLocation>
        <location evidence="1">Nucleus</location>
    </subcellularLocation>
</comment>
<proteinExistence type="predicted"/>
<keyword evidence="3" id="KW-0539">Nucleus</keyword>
<evidence type="ECO:0000256" key="2">
    <source>
        <dbReference type="ARBA" id="ARBA00022723"/>
    </source>
</evidence>
<dbReference type="PANTHER" id="PTHR31001:SF40">
    <property type="entry name" value="ZN(II)2CYS6 TRANSCRIPTION FACTOR (EUROFUNG)"/>
    <property type="match status" value="1"/>
</dbReference>
<dbReference type="GO" id="GO:0005634">
    <property type="term" value="C:nucleus"/>
    <property type="evidence" value="ECO:0007669"/>
    <property type="project" value="UniProtKB-SubCell"/>
</dbReference>
<dbReference type="SMART" id="SM00906">
    <property type="entry name" value="Fungal_trans"/>
    <property type="match status" value="1"/>
</dbReference>
<evidence type="ECO:0000256" key="3">
    <source>
        <dbReference type="ARBA" id="ARBA00023242"/>
    </source>
</evidence>